<evidence type="ECO:0008006" key="4">
    <source>
        <dbReference type="Google" id="ProtNLM"/>
    </source>
</evidence>
<dbReference type="GeneID" id="94834278"/>
<evidence type="ECO:0000256" key="1">
    <source>
        <dbReference type="SAM" id="MobiDB-lite"/>
    </source>
</evidence>
<organism evidence="2 3">
    <name type="scientific">Tritrichomonas foetus</name>
    <dbReference type="NCBI Taxonomy" id="1144522"/>
    <lineage>
        <taxon>Eukaryota</taxon>
        <taxon>Metamonada</taxon>
        <taxon>Parabasalia</taxon>
        <taxon>Tritrichomonadida</taxon>
        <taxon>Tritrichomonadidae</taxon>
        <taxon>Tritrichomonas</taxon>
    </lineage>
</organism>
<comment type="caution">
    <text evidence="2">The sequence shown here is derived from an EMBL/GenBank/DDBJ whole genome shotgun (WGS) entry which is preliminary data.</text>
</comment>
<dbReference type="RefSeq" id="XP_068365837.1">
    <property type="nucleotide sequence ID" value="XM_068499574.1"/>
</dbReference>
<dbReference type="InterPro" id="IPR036770">
    <property type="entry name" value="Ankyrin_rpt-contain_sf"/>
</dbReference>
<feature type="region of interest" description="Disordered" evidence="1">
    <location>
        <begin position="295"/>
        <end position="315"/>
    </location>
</feature>
<reference evidence="2" key="1">
    <citation type="submission" date="2016-10" db="EMBL/GenBank/DDBJ databases">
        <authorList>
            <person name="Benchimol M."/>
            <person name="Almeida L.G."/>
            <person name="Vasconcelos A.T."/>
            <person name="Perreira-Neves A."/>
            <person name="Rosa I.A."/>
            <person name="Tasca T."/>
            <person name="Bogo M.R."/>
            <person name="de Souza W."/>
        </authorList>
    </citation>
    <scope>NUCLEOTIDE SEQUENCE [LARGE SCALE GENOMIC DNA]</scope>
    <source>
        <strain evidence="2">K</strain>
    </source>
</reference>
<dbReference type="Gene3D" id="1.25.40.20">
    <property type="entry name" value="Ankyrin repeat-containing domain"/>
    <property type="match status" value="1"/>
</dbReference>
<accession>A0A1J4KT85</accession>
<proteinExistence type="predicted"/>
<dbReference type="VEuPathDB" id="TrichDB:TRFO_17424"/>
<sequence length="650" mass="75777">MDEDNIQQKFSVLVMKLSIFAEIQTRLHTILETNENDEFLSTEEFISFLNSSNCFSSNIKIQQCLKILKSSINSRPNSTRSFWLSNLIFSTFKEKIGSLVPRKKLFHIIQDSQPMLVTAFKNNVINYHDIVKIYDFLCFWDYENNKISMLYPEIKDNPDVHKQQFDINIEIPKIYESNPELFLKQREEGRNEKQLAKIIRNDDVKALILYQDNNSLDYERDTVPFSLFESCNMINYNVSVMNYAVHCGSVLIFKHLIIQGLKPNRTTYFRAIESGNLEILSILENECNILVDQLTDDEEEEENEEEEEEENNNNEEEDIKEGFFVVKKSLRLELPSKYKAIGVSIRFHQNDIFDYLVDKLKIKIDTKTIHTILSICLQYSNYTLLSKLLTKYSQLIYQITDLKCLSGAYVSQNYDFIEFMCNLPSGNINSESLILNDPDDTYGDSRSDLDNYTITFPLYWAIDNQEINLTKSLLKKSNINITKRSIRSIMISHNGSTGFFRKSILACAIEVRNFEIVKLLIDEYKFDFLSETKSASIAEIVYDSDQGENYDLEYPVFCLHYGTSHNIFSYLIEKGIDINCFSFDFKTLIIYTIQSVAHKRNKLIKIIIDSGKYKHIKGDLAIINKMSPVMIQNSKNIDYILQLLKMHINE</sequence>
<gene>
    <name evidence="2" type="ORF">TRFO_17424</name>
</gene>
<dbReference type="PANTHER" id="PTHR24159">
    <property type="match status" value="1"/>
</dbReference>
<protein>
    <recommendedName>
        <fullName evidence="4">DUF3447 domain-containing protein</fullName>
    </recommendedName>
</protein>
<evidence type="ECO:0000313" key="2">
    <source>
        <dbReference type="EMBL" id="OHT12701.1"/>
    </source>
</evidence>
<dbReference type="InterPro" id="IPR002110">
    <property type="entry name" value="Ankyrin_rpt"/>
</dbReference>
<dbReference type="AlphaFoldDB" id="A0A1J4KT85"/>
<dbReference type="SUPFAM" id="SSF48403">
    <property type="entry name" value="Ankyrin repeat"/>
    <property type="match status" value="1"/>
</dbReference>
<dbReference type="PANTHER" id="PTHR24159:SF5">
    <property type="entry name" value="ANK_REP_REGION DOMAIN-CONTAINING PROTEIN"/>
    <property type="match status" value="1"/>
</dbReference>
<dbReference type="SMART" id="SM00248">
    <property type="entry name" value="ANK"/>
    <property type="match status" value="5"/>
</dbReference>
<dbReference type="EMBL" id="MLAK01000558">
    <property type="protein sequence ID" value="OHT12701.1"/>
    <property type="molecule type" value="Genomic_DNA"/>
</dbReference>
<name>A0A1J4KT85_9EUKA</name>
<keyword evidence="3" id="KW-1185">Reference proteome</keyword>
<evidence type="ECO:0000313" key="3">
    <source>
        <dbReference type="Proteomes" id="UP000179807"/>
    </source>
</evidence>
<dbReference type="Proteomes" id="UP000179807">
    <property type="component" value="Unassembled WGS sequence"/>
</dbReference>